<dbReference type="Proteomes" id="UP000323646">
    <property type="component" value="Unassembled WGS sequence"/>
</dbReference>
<keyword evidence="1" id="KW-0732">Signal</keyword>
<evidence type="ECO:0000313" key="3">
    <source>
        <dbReference type="Proteomes" id="UP000323646"/>
    </source>
</evidence>
<dbReference type="OrthoDB" id="1665089at2"/>
<organism evidence="2 3">
    <name type="scientific">Selenomonas ruminis</name>
    <dbReference type="NCBI Taxonomy" id="2593411"/>
    <lineage>
        <taxon>Bacteria</taxon>
        <taxon>Bacillati</taxon>
        <taxon>Bacillota</taxon>
        <taxon>Negativicutes</taxon>
        <taxon>Selenomonadales</taxon>
        <taxon>Selenomonadaceae</taxon>
        <taxon>Selenomonas</taxon>
    </lineage>
</organism>
<gene>
    <name evidence="2" type="ORF">FZ040_11080</name>
</gene>
<keyword evidence="3" id="KW-1185">Reference proteome</keyword>
<sequence length="190" mass="21262">MNRISKLLAAAGIAATMVFSQGQADAMVVTGISQSMTIADKTVTATDQDGQKIKFVSDGRVMRLMSADGEKDYLSFNSFDGRYAGVDFNVRAIETTDPGMRLFEITATHGSNDKNCGYWLVGKHNGLWTTYISWNSLANIGFRVDRWHKLSSRIVDQQLVITSTNSYGRTDFQTQAFWDDSCEWFGVRRL</sequence>
<dbReference type="EMBL" id="VTOY01000011">
    <property type="protein sequence ID" value="TYZ20950.1"/>
    <property type="molecule type" value="Genomic_DNA"/>
</dbReference>
<feature type="signal peptide" evidence="1">
    <location>
        <begin position="1"/>
        <end position="26"/>
    </location>
</feature>
<evidence type="ECO:0000313" key="2">
    <source>
        <dbReference type="EMBL" id="TYZ20950.1"/>
    </source>
</evidence>
<protein>
    <submittedName>
        <fullName evidence="2">Uncharacterized protein</fullName>
    </submittedName>
</protein>
<reference evidence="2 3" key="1">
    <citation type="submission" date="2019-08" db="EMBL/GenBank/DDBJ databases">
        <title>Selenomonas sp. mPRGC5 and Selenomonas sp. mPRGC8 isolated from ruminal fluid of dairy goat (Capra hircus).</title>
        <authorList>
            <person name="Poothong S."/>
            <person name="Nuengjamnong C."/>
            <person name="Tanasupawat S."/>
        </authorList>
    </citation>
    <scope>NUCLEOTIDE SEQUENCE [LARGE SCALE GENOMIC DNA]</scope>
    <source>
        <strain evidence="3">mPRGC5</strain>
    </source>
</reference>
<dbReference type="AlphaFoldDB" id="A0A5D6VZF1"/>
<name>A0A5D6VZF1_9FIRM</name>
<accession>A0A5D6VZF1</accession>
<comment type="caution">
    <text evidence="2">The sequence shown here is derived from an EMBL/GenBank/DDBJ whole genome shotgun (WGS) entry which is preliminary data.</text>
</comment>
<proteinExistence type="predicted"/>
<dbReference type="RefSeq" id="WP_149172038.1">
    <property type="nucleotide sequence ID" value="NZ_VTOY01000011.1"/>
</dbReference>
<evidence type="ECO:0000256" key="1">
    <source>
        <dbReference type="SAM" id="SignalP"/>
    </source>
</evidence>
<feature type="chain" id="PRO_5023143588" evidence="1">
    <location>
        <begin position="27"/>
        <end position="190"/>
    </location>
</feature>